<dbReference type="GO" id="GO:0008556">
    <property type="term" value="F:P-type potassium transmembrane transporter activity"/>
    <property type="evidence" value="ECO:0007669"/>
    <property type="project" value="InterPro"/>
</dbReference>
<dbReference type="GO" id="GO:0005886">
    <property type="term" value="C:plasma membrane"/>
    <property type="evidence" value="ECO:0007669"/>
    <property type="project" value="UniProtKB-SubCell"/>
</dbReference>
<dbReference type="PANTHER" id="PTHR30042">
    <property type="entry name" value="POTASSIUM-TRANSPORTING ATPASE C CHAIN"/>
    <property type="match status" value="1"/>
</dbReference>
<sequence length="189" mass="20543">MMKILRSTLVLFLLLTVITGFVYPLVVTGLSYAFFPWQARGSLIEKEGKQIGSTLIGQTFTSQRYFWGRPSATADQPYNGASSGASNLAVSGQAYQQQLATRVQQWRASHGDAPVPIDLVTSSGSGLDPEISIAAANYQAARVAGARSLTLQQVQEVIGKVQHKPVMLFFGEPRINVLALNLALDRQYP</sequence>
<dbReference type="GO" id="GO:0005524">
    <property type="term" value="F:ATP binding"/>
    <property type="evidence" value="ECO:0007669"/>
    <property type="project" value="UniProtKB-UniRule"/>
</dbReference>
<dbReference type="Proteomes" id="UP000293398">
    <property type="component" value="Unassembled WGS sequence"/>
</dbReference>
<reference evidence="12 13" key="1">
    <citation type="submission" date="2019-02" db="EMBL/GenBank/DDBJ databases">
        <title>Genomic Encyclopedia of Type Strains, Phase IV (KMG-IV): sequencing the most valuable type-strain genomes for metagenomic binning, comparative biology and taxonomic classification.</title>
        <authorList>
            <person name="Goeker M."/>
        </authorList>
    </citation>
    <scope>NUCLEOTIDE SEQUENCE [LARGE SCALE GENOMIC DNA]</scope>
    <source>
        <strain evidence="12 13">DSM 23814</strain>
    </source>
</reference>
<dbReference type="HAMAP" id="MF_00276">
    <property type="entry name" value="KdpC"/>
    <property type="match status" value="1"/>
</dbReference>
<evidence type="ECO:0000256" key="1">
    <source>
        <dbReference type="ARBA" id="ARBA00022448"/>
    </source>
</evidence>
<keyword evidence="10 11" id="KW-0472">Membrane</keyword>
<comment type="subcellular location">
    <subcellularLocation>
        <location evidence="11">Cell membrane</location>
        <topology evidence="11">Single-pass membrane protein</topology>
    </subcellularLocation>
</comment>
<protein>
    <recommendedName>
        <fullName evidence="11">Potassium-transporting ATPase KdpC subunit</fullName>
    </recommendedName>
    <alternativeName>
        <fullName evidence="11">ATP phosphohydrolase [potassium-transporting] C chain</fullName>
    </alternativeName>
    <alternativeName>
        <fullName evidence="11">Potassium-binding and translocating subunit C</fullName>
    </alternativeName>
    <alternativeName>
        <fullName evidence="11">Potassium-translocating ATPase C chain</fullName>
    </alternativeName>
</protein>
<evidence type="ECO:0000256" key="9">
    <source>
        <dbReference type="ARBA" id="ARBA00023065"/>
    </source>
</evidence>
<evidence type="ECO:0000313" key="12">
    <source>
        <dbReference type="EMBL" id="RZT91587.1"/>
    </source>
</evidence>
<evidence type="ECO:0000256" key="4">
    <source>
        <dbReference type="ARBA" id="ARBA00022692"/>
    </source>
</evidence>
<evidence type="ECO:0000256" key="3">
    <source>
        <dbReference type="ARBA" id="ARBA00022538"/>
    </source>
</evidence>
<evidence type="ECO:0000256" key="6">
    <source>
        <dbReference type="ARBA" id="ARBA00022840"/>
    </source>
</evidence>
<keyword evidence="5 11" id="KW-0547">Nucleotide-binding</keyword>
<keyword evidence="4 11" id="KW-0812">Transmembrane</keyword>
<organism evidence="12 13">
    <name type="scientific">Advenella incenata</name>
    <dbReference type="NCBI Taxonomy" id="267800"/>
    <lineage>
        <taxon>Bacteria</taxon>
        <taxon>Pseudomonadati</taxon>
        <taxon>Pseudomonadota</taxon>
        <taxon>Betaproteobacteria</taxon>
        <taxon>Burkholderiales</taxon>
        <taxon>Alcaligenaceae</taxon>
    </lineage>
</organism>
<dbReference type="EMBL" id="SHKO01000005">
    <property type="protein sequence ID" value="RZT91587.1"/>
    <property type="molecule type" value="Genomic_DNA"/>
</dbReference>
<keyword evidence="6 11" id="KW-0067">ATP-binding</keyword>
<keyword evidence="13" id="KW-1185">Reference proteome</keyword>
<dbReference type="PIRSF" id="PIRSF001296">
    <property type="entry name" value="K_ATPase_KdpC"/>
    <property type="match status" value="1"/>
</dbReference>
<dbReference type="RefSeq" id="WP_321196704.1">
    <property type="nucleotide sequence ID" value="NZ_SHKO01000005.1"/>
</dbReference>
<evidence type="ECO:0000256" key="11">
    <source>
        <dbReference type="HAMAP-Rule" id="MF_00276"/>
    </source>
</evidence>
<gene>
    <name evidence="11" type="primary">kdpC</name>
    <name evidence="12" type="ORF">EV681_4343</name>
</gene>
<dbReference type="Pfam" id="PF02669">
    <property type="entry name" value="KdpC"/>
    <property type="match status" value="1"/>
</dbReference>
<keyword evidence="7 11" id="KW-0630">Potassium</keyword>
<proteinExistence type="inferred from homology"/>
<comment type="similarity">
    <text evidence="11">Belongs to the KdpC family.</text>
</comment>
<comment type="subunit">
    <text evidence="11">The system is composed of three essential subunits: KdpA, KdpB and KdpC.</text>
</comment>
<accession>A0A4Q7V7L7</accession>
<name>A0A4Q7V7L7_9BURK</name>
<keyword evidence="8 11" id="KW-1133">Transmembrane helix</keyword>
<dbReference type="PANTHER" id="PTHR30042:SF2">
    <property type="entry name" value="POTASSIUM-TRANSPORTING ATPASE KDPC SUBUNIT"/>
    <property type="match status" value="1"/>
</dbReference>
<evidence type="ECO:0000256" key="2">
    <source>
        <dbReference type="ARBA" id="ARBA00022475"/>
    </source>
</evidence>
<evidence type="ECO:0000313" key="13">
    <source>
        <dbReference type="Proteomes" id="UP000293398"/>
    </source>
</evidence>
<comment type="function">
    <text evidence="11">Part of the high-affinity ATP-driven potassium transport (or Kdp) system, which catalyzes the hydrolysis of ATP coupled with the electrogenic transport of potassium into the cytoplasm. This subunit acts as a catalytic chaperone that increases the ATP-binding affinity of the ATP-hydrolyzing subunit KdpB by the formation of a transient KdpB/KdpC/ATP ternary complex.</text>
</comment>
<keyword evidence="9 11" id="KW-0406">Ion transport</keyword>
<evidence type="ECO:0000256" key="10">
    <source>
        <dbReference type="ARBA" id="ARBA00023136"/>
    </source>
</evidence>
<keyword evidence="1 11" id="KW-0813">Transport</keyword>
<evidence type="ECO:0000256" key="8">
    <source>
        <dbReference type="ARBA" id="ARBA00022989"/>
    </source>
</evidence>
<dbReference type="NCBIfam" id="TIGR00681">
    <property type="entry name" value="kdpC"/>
    <property type="match status" value="1"/>
</dbReference>
<keyword evidence="2 11" id="KW-1003">Cell membrane</keyword>
<dbReference type="AlphaFoldDB" id="A0A4Q7V7L7"/>
<evidence type="ECO:0000256" key="5">
    <source>
        <dbReference type="ARBA" id="ARBA00022741"/>
    </source>
</evidence>
<comment type="caution">
    <text evidence="12">The sequence shown here is derived from an EMBL/GenBank/DDBJ whole genome shotgun (WGS) entry which is preliminary data.</text>
</comment>
<evidence type="ECO:0000256" key="7">
    <source>
        <dbReference type="ARBA" id="ARBA00022958"/>
    </source>
</evidence>
<keyword evidence="3 11" id="KW-0633">Potassium transport</keyword>
<dbReference type="NCBIfam" id="NF001454">
    <property type="entry name" value="PRK00315.1"/>
    <property type="match status" value="1"/>
</dbReference>
<dbReference type="InterPro" id="IPR003820">
    <property type="entry name" value="KdpC"/>
</dbReference>